<sequence>MGGSDSIQQKIESSVFVKLNSSGRPFEEHYVAHIKIWEAAQDGKGRKSRYIILSQASDKSGYIHKAKLNCNGAFSVGKTWPLEELREVEVVNSLVFEITPSATTYRWQADNPKDQAEFVASLIKLFQTVTGGAVPLRLIGVKMSDGVPAAKPSPPHFGSTRLRRPPTTESDKTAHSGTSESAAADSLEHASTKPVSRNPPIVIWKRPVDVSQLPPFPPTPLPTLT</sequence>
<reference evidence="3 4" key="1">
    <citation type="journal article" date="2012" name="Appl. Environ. Microbiol.">
        <title>Short-read sequencing for genomic analysis of the brown rot fungus Fibroporia radiculosa.</title>
        <authorList>
            <person name="Tang J.D."/>
            <person name="Perkins A.D."/>
            <person name="Sonstegard T.S."/>
            <person name="Schroeder S.G."/>
            <person name="Burgess S.C."/>
            <person name="Diehl S.V."/>
        </authorList>
    </citation>
    <scope>NUCLEOTIDE SEQUENCE [LARGE SCALE GENOMIC DNA]</scope>
    <source>
        <strain evidence="3 4">TFFH 294</strain>
    </source>
</reference>
<keyword evidence="4" id="KW-1185">Reference proteome</keyword>
<evidence type="ECO:0000256" key="1">
    <source>
        <dbReference type="SAM" id="MobiDB-lite"/>
    </source>
</evidence>
<dbReference type="GO" id="GO:0005886">
    <property type="term" value="C:plasma membrane"/>
    <property type="evidence" value="ECO:0007669"/>
    <property type="project" value="TreeGrafter"/>
</dbReference>
<dbReference type="Gene3D" id="2.30.29.90">
    <property type="match status" value="1"/>
</dbReference>
<protein>
    <recommendedName>
        <fullName evidence="2">Exocyst complex component Sec3 PIP2-binding N-terminal domain-containing protein</fullName>
    </recommendedName>
</protein>
<dbReference type="PANTHER" id="PTHR16092:SF14">
    <property type="entry name" value="EXOCYST COMPLEX COMPONENT 1 ISOFORM X1"/>
    <property type="match status" value="1"/>
</dbReference>
<evidence type="ECO:0000313" key="4">
    <source>
        <dbReference type="Proteomes" id="UP000006352"/>
    </source>
</evidence>
<name>J7SBW0_9APHY</name>
<dbReference type="HOGENOM" id="CLU_1229961_0_0_1"/>
<dbReference type="GeneID" id="24093072"/>
<feature type="domain" description="Exocyst complex component Sec3 PIP2-binding N-terminal" evidence="2">
    <location>
        <begin position="44"/>
        <end position="129"/>
    </location>
</feature>
<dbReference type="AlphaFoldDB" id="J7SBW0"/>
<dbReference type="GO" id="GO:0000145">
    <property type="term" value="C:exocyst"/>
    <property type="evidence" value="ECO:0007669"/>
    <property type="project" value="TreeGrafter"/>
</dbReference>
<accession>J7SBW0</accession>
<dbReference type="SMART" id="SM01313">
    <property type="entry name" value="Sec3-PIP2_bind"/>
    <property type="match status" value="1"/>
</dbReference>
<feature type="region of interest" description="Disordered" evidence="1">
    <location>
        <begin position="147"/>
        <end position="201"/>
    </location>
</feature>
<dbReference type="OrthoDB" id="27109at2759"/>
<dbReference type="Pfam" id="PF15277">
    <property type="entry name" value="Sec3-PIP2_bind"/>
    <property type="match status" value="1"/>
</dbReference>
<proteinExistence type="predicted"/>
<dbReference type="InterPro" id="IPR028258">
    <property type="entry name" value="Sec3-PIP2_bind"/>
</dbReference>
<dbReference type="GO" id="GO:0006887">
    <property type="term" value="P:exocytosis"/>
    <property type="evidence" value="ECO:0007669"/>
    <property type="project" value="TreeGrafter"/>
</dbReference>
<gene>
    <name evidence="3" type="ORF">FIBRA_00155</name>
</gene>
<dbReference type="PANTHER" id="PTHR16092">
    <property type="entry name" value="SEC3/SYNTAXIN-RELATED"/>
    <property type="match status" value="1"/>
</dbReference>
<dbReference type="GO" id="GO:0005546">
    <property type="term" value="F:phosphatidylinositol-4,5-bisphosphate binding"/>
    <property type="evidence" value="ECO:0007669"/>
    <property type="project" value="TreeGrafter"/>
</dbReference>
<dbReference type="RefSeq" id="XP_012177444.1">
    <property type="nucleotide sequence ID" value="XM_012322054.1"/>
</dbReference>
<evidence type="ECO:0000259" key="2">
    <source>
        <dbReference type="SMART" id="SM01313"/>
    </source>
</evidence>
<organism evidence="3 4">
    <name type="scientific">Fibroporia radiculosa</name>
    <dbReference type="NCBI Taxonomy" id="599839"/>
    <lineage>
        <taxon>Eukaryota</taxon>
        <taxon>Fungi</taxon>
        <taxon>Dikarya</taxon>
        <taxon>Basidiomycota</taxon>
        <taxon>Agaricomycotina</taxon>
        <taxon>Agaricomycetes</taxon>
        <taxon>Polyporales</taxon>
        <taxon>Fibroporiaceae</taxon>
        <taxon>Fibroporia</taxon>
    </lineage>
</organism>
<dbReference type="STRING" id="599839.J7SBW0"/>
<dbReference type="InParanoid" id="J7SBW0"/>
<dbReference type="GO" id="GO:0006893">
    <property type="term" value="P:Golgi to plasma membrane transport"/>
    <property type="evidence" value="ECO:0007669"/>
    <property type="project" value="TreeGrafter"/>
</dbReference>
<dbReference type="EMBL" id="HE796869">
    <property type="protein sequence ID" value="CCL98161.1"/>
    <property type="molecule type" value="Genomic_DNA"/>
</dbReference>
<evidence type="ECO:0000313" key="3">
    <source>
        <dbReference type="EMBL" id="CCL98161.1"/>
    </source>
</evidence>
<dbReference type="Proteomes" id="UP000006352">
    <property type="component" value="Unassembled WGS sequence"/>
</dbReference>